<feature type="chain" id="PRO_5014908733" description="Transporter" evidence="2">
    <location>
        <begin position="25"/>
        <end position="272"/>
    </location>
</feature>
<evidence type="ECO:0000313" key="4">
    <source>
        <dbReference type="Proteomes" id="UP000231019"/>
    </source>
</evidence>
<evidence type="ECO:0000313" key="3">
    <source>
        <dbReference type="EMBL" id="PIW16716.1"/>
    </source>
</evidence>
<evidence type="ECO:0008006" key="5">
    <source>
        <dbReference type="Google" id="ProtNLM"/>
    </source>
</evidence>
<proteinExistence type="predicted"/>
<protein>
    <recommendedName>
        <fullName evidence="5">Transporter</fullName>
    </recommendedName>
</protein>
<name>A0A2M7G4A4_9BACT</name>
<evidence type="ECO:0000256" key="1">
    <source>
        <dbReference type="SAM" id="MobiDB-lite"/>
    </source>
</evidence>
<evidence type="ECO:0000256" key="2">
    <source>
        <dbReference type="SAM" id="SignalP"/>
    </source>
</evidence>
<reference evidence="3 4" key="1">
    <citation type="submission" date="2017-09" db="EMBL/GenBank/DDBJ databases">
        <title>Depth-based differentiation of microbial function through sediment-hosted aquifers and enrichment of novel symbionts in the deep terrestrial subsurface.</title>
        <authorList>
            <person name="Probst A.J."/>
            <person name="Ladd B."/>
            <person name="Jarett J.K."/>
            <person name="Geller-Mcgrath D.E."/>
            <person name="Sieber C.M."/>
            <person name="Emerson J.B."/>
            <person name="Anantharaman K."/>
            <person name="Thomas B.C."/>
            <person name="Malmstrom R."/>
            <person name="Stieglmeier M."/>
            <person name="Klingl A."/>
            <person name="Woyke T."/>
            <person name="Ryan C.M."/>
            <person name="Banfield J.F."/>
        </authorList>
    </citation>
    <scope>NUCLEOTIDE SEQUENCE [LARGE SCALE GENOMIC DNA]</scope>
    <source>
        <strain evidence="3">CG17_big_fil_post_rev_8_21_14_2_50_48_46</strain>
    </source>
</reference>
<gene>
    <name evidence="3" type="ORF">COW36_13200</name>
</gene>
<dbReference type="Proteomes" id="UP000231019">
    <property type="component" value="Unassembled WGS sequence"/>
</dbReference>
<feature type="region of interest" description="Disordered" evidence="1">
    <location>
        <begin position="27"/>
        <end position="46"/>
    </location>
</feature>
<feature type="signal peptide" evidence="2">
    <location>
        <begin position="1"/>
        <end position="24"/>
    </location>
</feature>
<accession>A0A2M7G4A4</accession>
<comment type="caution">
    <text evidence="3">The sequence shown here is derived from an EMBL/GenBank/DDBJ whole genome shotgun (WGS) entry which is preliminary data.</text>
</comment>
<organism evidence="3 4">
    <name type="scientific">bacterium (Candidatus Blackallbacteria) CG17_big_fil_post_rev_8_21_14_2_50_48_46</name>
    <dbReference type="NCBI Taxonomy" id="2014261"/>
    <lineage>
        <taxon>Bacteria</taxon>
        <taxon>Candidatus Blackallbacteria</taxon>
    </lineage>
</organism>
<dbReference type="AlphaFoldDB" id="A0A2M7G4A4"/>
<sequence length="272" mass="29791">MQYRALIFVGVLSFYLAARISAFAAEAPSPEPTQAEEKASQAESSEPSVASLGNEFSIFYQNSLQSFQQDQTSIAGARPNQLQASGQIRLQPEWILRLAILGDRANLELPQFTTGKVFSSDAFLGELSLNYRLGKTDHLEWAGGLSYLYTSYTPDNLDQNQAPIPFTNTVLDYHYTSQGPGFSLLGLWQITPPLSLLAQAGLYPYLFTSVQKGSALPYLGMGRATLQLRYQIVEGFLLALSASQELGWGAYLNSNTSLGLGLTLVPDRISQE</sequence>
<keyword evidence="2" id="KW-0732">Signal</keyword>
<dbReference type="EMBL" id="PFFQ01000037">
    <property type="protein sequence ID" value="PIW16716.1"/>
    <property type="molecule type" value="Genomic_DNA"/>
</dbReference>